<accession>A0A835I8R2</accession>
<dbReference type="OrthoDB" id="1096772at2759"/>
<reference evidence="1 2" key="1">
    <citation type="submission" date="2020-10" db="EMBL/GenBank/DDBJ databases">
        <title>The Coptis chinensis genome and diversification of protoberbering-type alkaloids.</title>
        <authorList>
            <person name="Wang B."/>
            <person name="Shu S."/>
            <person name="Song C."/>
            <person name="Liu Y."/>
        </authorList>
    </citation>
    <scope>NUCLEOTIDE SEQUENCE [LARGE SCALE GENOMIC DNA]</scope>
    <source>
        <strain evidence="1">HL-2020</strain>
        <tissue evidence="1">Leaf</tissue>
    </source>
</reference>
<organism evidence="1 2">
    <name type="scientific">Coptis chinensis</name>
    <dbReference type="NCBI Taxonomy" id="261450"/>
    <lineage>
        <taxon>Eukaryota</taxon>
        <taxon>Viridiplantae</taxon>
        <taxon>Streptophyta</taxon>
        <taxon>Embryophyta</taxon>
        <taxon>Tracheophyta</taxon>
        <taxon>Spermatophyta</taxon>
        <taxon>Magnoliopsida</taxon>
        <taxon>Ranunculales</taxon>
        <taxon>Ranunculaceae</taxon>
        <taxon>Coptidoideae</taxon>
        <taxon>Coptis</taxon>
    </lineage>
</organism>
<sequence>MGFPFVKSTLERTWKLKGPMEITTDRDLFFIRFSMIEDKQMVLEGGPLFLVGKIFVVWSWSPEIEWQRNNINTVPIWAKIFKVLKELWTKNGLSFLTIFIGEPLSMDGATSEKQGSTLQSLSLVPSAVSLGMQQPNVHPLHLSSVTANISTANPSPASQLVSFEFTEAGHDDTNGQIESAPSSRGPLLATPTLLLRNSTPSGGSLLNSLRGNAPFALRTSSNFAVSRDRHRESNPRGEKNNTYATLVLEEEGIADDDISEHHDEPFDDHNVILNPTQPLRMPSQVTTRAQLQQQQLSGKKGEGSFMLNTDGSVQETGNGFGGIIRDFLGNVTLAYAGSLQKPSVLY</sequence>
<comment type="caution">
    <text evidence="1">The sequence shown here is derived from an EMBL/GenBank/DDBJ whole genome shotgun (WGS) entry which is preliminary data.</text>
</comment>
<keyword evidence="2" id="KW-1185">Reference proteome</keyword>
<proteinExistence type="predicted"/>
<dbReference type="PANTHER" id="PTHR31286">
    <property type="entry name" value="GLYCINE-RICH CELL WALL STRUCTURAL PROTEIN 1.8-LIKE"/>
    <property type="match status" value="1"/>
</dbReference>
<name>A0A835I8R2_9MAGN</name>
<evidence type="ECO:0008006" key="3">
    <source>
        <dbReference type="Google" id="ProtNLM"/>
    </source>
</evidence>
<dbReference type="InterPro" id="IPR040256">
    <property type="entry name" value="At4g02000-like"/>
</dbReference>
<evidence type="ECO:0000313" key="1">
    <source>
        <dbReference type="EMBL" id="KAF9611353.1"/>
    </source>
</evidence>
<gene>
    <name evidence="1" type="ORF">IFM89_030836</name>
</gene>
<evidence type="ECO:0000313" key="2">
    <source>
        <dbReference type="Proteomes" id="UP000631114"/>
    </source>
</evidence>
<dbReference type="AlphaFoldDB" id="A0A835I8R2"/>
<dbReference type="Proteomes" id="UP000631114">
    <property type="component" value="Unassembled WGS sequence"/>
</dbReference>
<protein>
    <recommendedName>
        <fullName evidence="3">DUF4283 domain-containing protein</fullName>
    </recommendedName>
</protein>
<dbReference type="EMBL" id="JADFTS010000004">
    <property type="protein sequence ID" value="KAF9611353.1"/>
    <property type="molecule type" value="Genomic_DNA"/>
</dbReference>
<dbReference type="PANTHER" id="PTHR31286:SF180">
    <property type="entry name" value="OS10G0362600 PROTEIN"/>
    <property type="match status" value="1"/>
</dbReference>